<dbReference type="Proteomes" id="UP000516421">
    <property type="component" value="Chromosome"/>
</dbReference>
<organism evidence="1 2">
    <name type="scientific">Rothia amarae</name>
    <dbReference type="NCBI Taxonomy" id="169480"/>
    <lineage>
        <taxon>Bacteria</taxon>
        <taxon>Bacillati</taxon>
        <taxon>Actinomycetota</taxon>
        <taxon>Actinomycetes</taxon>
        <taxon>Micrococcales</taxon>
        <taxon>Micrococcaceae</taxon>
        <taxon>Rothia</taxon>
    </lineage>
</organism>
<dbReference type="Pfam" id="PF03013">
    <property type="entry name" value="Pyr_excise"/>
    <property type="match status" value="1"/>
</dbReference>
<keyword evidence="2" id="KW-1185">Reference proteome</keyword>
<sequence length="148" mass="16996">MRIWSIHPSLLDSKGLVACWRETLLAQKVLQGLTRGYTNHPQLHRFRTTSNPLEAIASYLHGLCDEADSRDYHFDRSKIAGIAQLEKPLIPVTVGQAEYELAFLMQKVEKRDEKWFAEHLHGLEKPALHPLFFIVPGGIEPWEKVKDI</sequence>
<protein>
    <recommendedName>
        <fullName evidence="3">DNA lyase</fullName>
    </recommendedName>
</protein>
<proteinExistence type="predicted"/>
<dbReference type="AlphaFoldDB" id="A0A7H2BKY8"/>
<evidence type="ECO:0008006" key="3">
    <source>
        <dbReference type="Google" id="ProtNLM"/>
    </source>
</evidence>
<dbReference type="EMBL" id="CP061538">
    <property type="protein sequence ID" value="QNV40334.1"/>
    <property type="molecule type" value="Genomic_DNA"/>
</dbReference>
<reference evidence="1 2" key="1">
    <citation type="submission" date="2020-09" db="EMBL/GenBank/DDBJ databases">
        <title>Investigation of environmental microbe.</title>
        <authorList>
            <person name="Ou Y."/>
            <person name="Kang Q."/>
        </authorList>
    </citation>
    <scope>NUCLEOTIDE SEQUENCE [LARGE SCALE GENOMIC DNA]</scope>
    <source>
        <strain evidence="1 2">KJZ-9</strain>
    </source>
</reference>
<name>A0A7H2BKY8_9MICC</name>
<gene>
    <name evidence="1" type="ORF">IDM48_02565</name>
</gene>
<dbReference type="InterPro" id="IPR004260">
    <property type="entry name" value="Pyr-dimer_DNA_glycosylase"/>
</dbReference>
<evidence type="ECO:0000313" key="1">
    <source>
        <dbReference type="EMBL" id="QNV40334.1"/>
    </source>
</evidence>
<dbReference type="KEGG" id="rama:IDM48_02565"/>
<accession>A0A7H2BKY8</accession>
<evidence type="ECO:0000313" key="2">
    <source>
        <dbReference type="Proteomes" id="UP000516421"/>
    </source>
</evidence>
<dbReference type="RefSeq" id="WP_145176423.1">
    <property type="nucleotide sequence ID" value="NZ_CP061538.1"/>
</dbReference>